<organism evidence="4 5">
    <name type="scientific">Treponema primitia (strain ATCC BAA-887 / DSM 12427 / ZAS-2)</name>
    <dbReference type="NCBI Taxonomy" id="545694"/>
    <lineage>
        <taxon>Bacteria</taxon>
        <taxon>Pseudomonadati</taxon>
        <taxon>Spirochaetota</taxon>
        <taxon>Spirochaetia</taxon>
        <taxon>Spirochaetales</taxon>
        <taxon>Treponemataceae</taxon>
        <taxon>Treponema</taxon>
    </lineage>
</organism>
<keyword evidence="1" id="KW-0677">Repeat</keyword>
<feature type="repeat" description="ANK" evidence="3">
    <location>
        <begin position="212"/>
        <end position="244"/>
    </location>
</feature>
<evidence type="ECO:0000313" key="5">
    <source>
        <dbReference type="Proteomes" id="UP000009223"/>
    </source>
</evidence>
<sequence length="305" mass="32679">MKIVLLHDGDDKKSASDLLEVIKEQRINGESLPFEGDWETKGPSWEEKFAEATHFIAIFSESSDQRPSGPSWFSFAAGFARGSGRPLVLFGANMDALGAHFIKDGIRIRDGGEFSAYLIRESEEWTRANRVKQARDSLLEQGIPVTLDSLGRCIKEKDCQAVSLFLQAGFAADTLDKAGVPLLCLAVRAGDRGIVSLLLQAGAQVNLKSQDRGGSALIDAALGKHSEILGDLLAAGADTDTKSKDGQSPLIISVGLNDEPTVEMLLKAGANADEPDSLGASARKYATLFNKPGMVALFQKYAPAK</sequence>
<evidence type="ECO:0000256" key="1">
    <source>
        <dbReference type="ARBA" id="ARBA00022737"/>
    </source>
</evidence>
<feature type="repeat" description="ANK" evidence="3">
    <location>
        <begin position="245"/>
        <end position="277"/>
    </location>
</feature>
<evidence type="ECO:0000256" key="3">
    <source>
        <dbReference type="PROSITE-ProRule" id="PRU00023"/>
    </source>
</evidence>
<dbReference type="InterPro" id="IPR036770">
    <property type="entry name" value="Ankyrin_rpt-contain_sf"/>
</dbReference>
<dbReference type="EMBL" id="CP001843">
    <property type="protein sequence ID" value="AEF84706.1"/>
    <property type="molecule type" value="Genomic_DNA"/>
</dbReference>
<dbReference type="Pfam" id="PF00023">
    <property type="entry name" value="Ank"/>
    <property type="match status" value="1"/>
</dbReference>
<dbReference type="eggNOG" id="COG0666">
    <property type="taxonomic scope" value="Bacteria"/>
</dbReference>
<evidence type="ECO:0000313" key="4">
    <source>
        <dbReference type="EMBL" id="AEF84706.1"/>
    </source>
</evidence>
<gene>
    <name evidence="4" type="ordered locus">TREPR_2820</name>
</gene>
<reference evidence="4 5" key="2">
    <citation type="journal article" date="2011" name="ISME J.">
        <title>RNA-seq reveals cooperative metabolic interactions between two termite-gut spirochete species in co-culture.</title>
        <authorList>
            <person name="Rosenthal A.Z."/>
            <person name="Matson E.G."/>
            <person name="Eldar A."/>
            <person name="Leadbetter J.R."/>
        </authorList>
    </citation>
    <scope>NUCLEOTIDE SEQUENCE [LARGE SCALE GENOMIC DNA]</scope>
    <source>
        <strain evidence="5">ATCC BAA-887 / DSM 12427 / ZAS-2</strain>
    </source>
</reference>
<evidence type="ECO:0000256" key="2">
    <source>
        <dbReference type="ARBA" id="ARBA00023043"/>
    </source>
</evidence>
<dbReference type="PROSITE" id="PS50297">
    <property type="entry name" value="ANK_REP_REGION"/>
    <property type="match status" value="2"/>
</dbReference>
<accession>F5YPX0</accession>
<dbReference type="Pfam" id="PF12796">
    <property type="entry name" value="Ank_2"/>
    <property type="match status" value="1"/>
</dbReference>
<dbReference type="Gene3D" id="1.25.40.20">
    <property type="entry name" value="Ankyrin repeat-containing domain"/>
    <property type="match status" value="1"/>
</dbReference>
<feature type="repeat" description="ANK" evidence="3">
    <location>
        <begin position="178"/>
        <end position="210"/>
    </location>
</feature>
<dbReference type="RefSeq" id="WP_015707415.1">
    <property type="nucleotide sequence ID" value="NC_015578.1"/>
</dbReference>
<dbReference type="SUPFAM" id="SSF48403">
    <property type="entry name" value="Ankyrin repeat"/>
    <property type="match status" value="1"/>
</dbReference>
<dbReference type="STRING" id="545694.TREPR_2820"/>
<dbReference type="Proteomes" id="UP000009223">
    <property type="component" value="Chromosome"/>
</dbReference>
<proteinExistence type="predicted"/>
<reference evidence="5" key="1">
    <citation type="submission" date="2009-12" db="EMBL/GenBank/DDBJ databases">
        <title>Complete sequence of Treponema primitia strain ZAS-2.</title>
        <authorList>
            <person name="Tetu S.G."/>
            <person name="Matson E."/>
            <person name="Ren Q."/>
            <person name="Seshadri R."/>
            <person name="Elbourne L."/>
            <person name="Hassan K.A."/>
            <person name="Durkin A."/>
            <person name="Radune D."/>
            <person name="Mohamoud Y."/>
            <person name="Shay R."/>
            <person name="Jin S."/>
            <person name="Zhang X."/>
            <person name="Lucey K."/>
            <person name="Ballor N.R."/>
            <person name="Ottesen E."/>
            <person name="Rosenthal R."/>
            <person name="Allen A."/>
            <person name="Leadbetter J.R."/>
            <person name="Paulsen I.T."/>
        </authorList>
    </citation>
    <scope>NUCLEOTIDE SEQUENCE [LARGE SCALE GENOMIC DNA]</scope>
    <source>
        <strain evidence="5">ATCC BAA-887 / DSM 12427 / ZAS-2</strain>
    </source>
</reference>
<protein>
    <submittedName>
        <fullName evidence="4">Ankyrin repeat protein</fullName>
    </submittedName>
</protein>
<dbReference type="AlphaFoldDB" id="F5YPX0"/>
<dbReference type="PANTHER" id="PTHR24171">
    <property type="entry name" value="ANKYRIN REPEAT DOMAIN-CONTAINING PROTEIN 39-RELATED"/>
    <property type="match status" value="1"/>
</dbReference>
<keyword evidence="5" id="KW-1185">Reference proteome</keyword>
<dbReference type="PROSITE" id="PS50088">
    <property type="entry name" value="ANK_REPEAT"/>
    <property type="match status" value="3"/>
</dbReference>
<keyword evidence="2 3" id="KW-0040">ANK repeat</keyword>
<dbReference type="KEGG" id="tpi:TREPR_2820"/>
<name>F5YPX0_TREPZ</name>
<dbReference type="InterPro" id="IPR002110">
    <property type="entry name" value="Ankyrin_rpt"/>
</dbReference>
<dbReference type="SMART" id="SM00248">
    <property type="entry name" value="ANK"/>
    <property type="match status" value="3"/>
</dbReference>
<dbReference type="HOGENOM" id="CLU_077687_0_0_12"/>